<dbReference type="AlphaFoldDB" id="A0A2R6AFL2"/>
<dbReference type="InterPro" id="IPR029044">
    <property type="entry name" value="Nucleotide-diphossugar_trans"/>
</dbReference>
<comment type="caution">
    <text evidence="8">Lacks conserved residue(s) required for the propagation of feature annotation.</text>
</comment>
<evidence type="ECO:0000256" key="7">
    <source>
        <dbReference type="ARBA" id="ARBA00023150"/>
    </source>
</evidence>
<comment type="catalytic activity">
    <reaction evidence="8">
        <text>Mo-molybdopterin + GTP + H(+) = Mo-molybdopterin guanine dinucleotide + diphosphate</text>
        <dbReference type="Rhea" id="RHEA:34243"/>
        <dbReference type="ChEBI" id="CHEBI:15378"/>
        <dbReference type="ChEBI" id="CHEBI:33019"/>
        <dbReference type="ChEBI" id="CHEBI:37565"/>
        <dbReference type="ChEBI" id="CHEBI:71302"/>
        <dbReference type="ChEBI" id="CHEBI:71310"/>
        <dbReference type="EC" id="2.7.7.77"/>
    </reaction>
</comment>
<comment type="cofactor">
    <cofactor evidence="8">
        <name>Mg(2+)</name>
        <dbReference type="ChEBI" id="CHEBI:18420"/>
    </cofactor>
</comment>
<keyword evidence="1 8" id="KW-0963">Cytoplasm</keyword>
<dbReference type="EMBL" id="NEXD01000045">
    <property type="protein sequence ID" value="PSN85118.1"/>
    <property type="molecule type" value="Genomic_DNA"/>
</dbReference>
<dbReference type="HAMAP" id="MF_00316">
    <property type="entry name" value="MobA"/>
    <property type="match status" value="1"/>
</dbReference>
<evidence type="ECO:0000256" key="1">
    <source>
        <dbReference type="ARBA" id="ARBA00022490"/>
    </source>
</evidence>
<evidence type="ECO:0000256" key="8">
    <source>
        <dbReference type="HAMAP-Rule" id="MF_00316"/>
    </source>
</evidence>
<dbReference type="GO" id="GO:0005737">
    <property type="term" value="C:cytoplasm"/>
    <property type="evidence" value="ECO:0007669"/>
    <property type="project" value="UniProtKB-SubCell"/>
</dbReference>
<feature type="domain" description="MobA-like NTP transferase" evidence="9">
    <location>
        <begin position="13"/>
        <end position="158"/>
    </location>
</feature>
<comment type="caution">
    <text evidence="10">The sequence shown here is derived from an EMBL/GenBank/DDBJ whole genome shotgun (WGS) entry which is preliminary data.</text>
</comment>
<evidence type="ECO:0000256" key="5">
    <source>
        <dbReference type="ARBA" id="ARBA00022842"/>
    </source>
</evidence>
<dbReference type="Proteomes" id="UP000240569">
    <property type="component" value="Unassembled WGS sequence"/>
</dbReference>
<keyword evidence="4 8" id="KW-0547">Nucleotide-binding</keyword>
<keyword evidence="5 8" id="KW-0460">Magnesium</keyword>
<dbReference type="Gene3D" id="3.90.550.10">
    <property type="entry name" value="Spore Coat Polysaccharide Biosynthesis Protein SpsA, Chain A"/>
    <property type="match status" value="1"/>
</dbReference>
<dbReference type="CDD" id="cd02503">
    <property type="entry name" value="MobA"/>
    <property type="match status" value="1"/>
</dbReference>
<comment type="subcellular location">
    <subcellularLocation>
        <location evidence="8">Cytoplasm</location>
    </subcellularLocation>
</comment>
<feature type="binding site" evidence="8">
    <location>
        <position position="107"/>
    </location>
    <ligand>
        <name>GTP</name>
        <dbReference type="ChEBI" id="CHEBI:37565"/>
    </ligand>
</feature>
<dbReference type="PANTHER" id="PTHR19136:SF81">
    <property type="entry name" value="MOLYBDENUM COFACTOR GUANYLYLTRANSFERASE"/>
    <property type="match status" value="1"/>
</dbReference>
<reference evidence="10 11" key="1">
    <citation type="submission" date="2017-04" db="EMBL/GenBank/DDBJ databases">
        <title>Novel microbial lineages endemic to geothermal iron-oxide mats fill important gaps in the evolutionary history of Archaea.</title>
        <authorList>
            <person name="Jay Z.J."/>
            <person name="Beam J.P."/>
            <person name="Dlakic M."/>
            <person name="Rusch D.B."/>
            <person name="Kozubal M.A."/>
            <person name="Inskeep W.P."/>
        </authorList>
    </citation>
    <scope>NUCLEOTIDE SEQUENCE [LARGE SCALE GENOMIC DNA]</scope>
    <source>
        <strain evidence="10">BE_D</strain>
    </source>
</reference>
<organism evidence="10 11">
    <name type="scientific">Candidatus Marsarchaeota G1 archaeon BE_D</name>
    <dbReference type="NCBI Taxonomy" id="1978156"/>
    <lineage>
        <taxon>Archaea</taxon>
        <taxon>Candidatus Marsarchaeota</taxon>
        <taxon>Candidatus Marsarchaeota group 1</taxon>
    </lineage>
</organism>
<feature type="binding site" evidence="8">
    <location>
        <begin position="16"/>
        <end position="18"/>
    </location>
    <ligand>
        <name>GTP</name>
        <dbReference type="ChEBI" id="CHEBI:37565"/>
    </ligand>
</feature>
<dbReference type="EC" id="2.7.7.77" evidence="8"/>
<feature type="binding site" evidence="8">
    <location>
        <position position="28"/>
    </location>
    <ligand>
        <name>GTP</name>
        <dbReference type="ChEBI" id="CHEBI:37565"/>
    </ligand>
</feature>
<keyword evidence="7 8" id="KW-0501">Molybdenum cofactor biosynthesis</keyword>
<dbReference type="GO" id="GO:0006777">
    <property type="term" value="P:Mo-molybdopterin cofactor biosynthetic process"/>
    <property type="evidence" value="ECO:0007669"/>
    <property type="project" value="UniProtKB-KW"/>
</dbReference>
<name>A0A2R6AFL2_9ARCH</name>
<comment type="domain">
    <text evidence="8">The N-terminal domain determines nucleotide recognition and specific binding, while the C-terminal domain determines the specific binding to the target protein.</text>
</comment>
<dbReference type="SUPFAM" id="SSF53448">
    <property type="entry name" value="Nucleotide-diphospho-sugar transferases"/>
    <property type="match status" value="1"/>
</dbReference>
<dbReference type="GO" id="GO:0046872">
    <property type="term" value="F:metal ion binding"/>
    <property type="evidence" value="ECO:0007669"/>
    <property type="project" value="UniProtKB-KW"/>
</dbReference>
<accession>A0A2R6AFL2</accession>
<sequence>MFVRAKKNGLFSCVVLAGGKSERMGRDKAFLVHRGKPFVFLVVRSALEVAEKVVVCIGNKNKEDFLRVLPNGVLVVNDSVNFGTPLSGIFTGFTLLKQGYCAVVACDMPLLKKQLLVHLFERAKGYDAAVPLWKDGALEPLLAVYRIEATLSAIKHAVKRGEFSPRQVVLHLKNVRYVDIEELRAVDPKLESFLNINTPEDYKRIS</sequence>
<keyword evidence="6 8" id="KW-0342">GTP-binding</keyword>
<evidence type="ECO:0000256" key="4">
    <source>
        <dbReference type="ARBA" id="ARBA00022741"/>
    </source>
</evidence>
<comment type="similarity">
    <text evidence="8">Belongs to the MobA family.</text>
</comment>
<dbReference type="InterPro" id="IPR013482">
    <property type="entry name" value="Molybde_CF_guanTrfase"/>
</dbReference>
<gene>
    <name evidence="8" type="primary">mobA</name>
    <name evidence="10" type="ORF">B9Q02_07620</name>
</gene>
<keyword evidence="2 8" id="KW-0808">Transferase</keyword>
<feature type="binding site" evidence="8">
    <location>
        <position position="78"/>
    </location>
    <ligand>
        <name>GTP</name>
        <dbReference type="ChEBI" id="CHEBI:37565"/>
    </ligand>
</feature>
<proteinExistence type="inferred from homology"/>
<dbReference type="PANTHER" id="PTHR19136">
    <property type="entry name" value="MOLYBDENUM COFACTOR GUANYLYLTRANSFERASE"/>
    <property type="match status" value="1"/>
</dbReference>
<evidence type="ECO:0000256" key="3">
    <source>
        <dbReference type="ARBA" id="ARBA00022723"/>
    </source>
</evidence>
<protein>
    <recommendedName>
        <fullName evidence="8">Probable molybdenum cofactor guanylyltransferase</fullName>
        <shortName evidence="8">MoCo guanylyltransferase</shortName>
        <ecNumber evidence="8">2.7.7.77</ecNumber>
    </recommendedName>
    <alternativeName>
        <fullName evidence="8">GTP:molybdopterin guanylyltransferase</fullName>
    </alternativeName>
    <alternativeName>
        <fullName evidence="8">Mo-MPT guanylyltransferase</fullName>
    </alternativeName>
    <alternativeName>
        <fullName evidence="8">Molybdopterin guanylyltransferase</fullName>
    </alternativeName>
    <alternativeName>
        <fullName evidence="8">Molybdopterin-guanine dinucleotide synthase</fullName>
        <shortName evidence="8">MGD synthase</shortName>
    </alternativeName>
</protein>
<evidence type="ECO:0000313" key="11">
    <source>
        <dbReference type="Proteomes" id="UP000240569"/>
    </source>
</evidence>
<dbReference type="GO" id="GO:0005525">
    <property type="term" value="F:GTP binding"/>
    <property type="evidence" value="ECO:0007669"/>
    <property type="project" value="UniProtKB-UniRule"/>
</dbReference>
<feature type="binding site" evidence="8">
    <location>
        <position position="107"/>
    </location>
    <ligand>
        <name>Mg(2+)</name>
        <dbReference type="ChEBI" id="CHEBI:18420"/>
    </ligand>
</feature>
<evidence type="ECO:0000313" key="10">
    <source>
        <dbReference type="EMBL" id="PSN85118.1"/>
    </source>
</evidence>
<dbReference type="Pfam" id="PF12804">
    <property type="entry name" value="NTP_transf_3"/>
    <property type="match status" value="1"/>
</dbReference>
<evidence type="ECO:0000259" key="9">
    <source>
        <dbReference type="Pfam" id="PF12804"/>
    </source>
</evidence>
<evidence type="ECO:0000256" key="2">
    <source>
        <dbReference type="ARBA" id="ARBA00022679"/>
    </source>
</evidence>
<dbReference type="InterPro" id="IPR025877">
    <property type="entry name" value="MobA-like_NTP_Trfase"/>
</dbReference>
<keyword evidence="3 8" id="KW-0479">Metal-binding</keyword>
<evidence type="ECO:0000256" key="6">
    <source>
        <dbReference type="ARBA" id="ARBA00023134"/>
    </source>
</evidence>
<dbReference type="GO" id="GO:0061603">
    <property type="term" value="F:molybdenum cofactor guanylyltransferase activity"/>
    <property type="evidence" value="ECO:0007669"/>
    <property type="project" value="UniProtKB-EC"/>
</dbReference>
<comment type="function">
    <text evidence="8">Transfers a GMP moiety from GTP to Mo-molybdopterin (Mo-MPT) cofactor (Moco or molybdenum cofactor) to form Mo-molybdopterin guanine dinucleotide (Mo-MGD) cofactor.</text>
</comment>